<evidence type="ECO:0000313" key="2">
    <source>
        <dbReference type="Proteomes" id="UP001258017"/>
    </source>
</evidence>
<evidence type="ECO:0000313" key="1">
    <source>
        <dbReference type="EMBL" id="KAK2583211.1"/>
    </source>
</evidence>
<comment type="caution">
    <text evidence="1">The sequence shown here is derived from an EMBL/GenBank/DDBJ whole genome shotgun (WGS) entry which is preliminary data.</text>
</comment>
<reference evidence="1" key="2">
    <citation type="journal article" date="2023" name="Commun. Biol.">
        <title>Intrasexual cuticular hydrocarbon dimorphism in a wasp sheds light on hydrocarbon biosynthesis genes in Hymenoptera.</title>
        <authorList>
            <person name="Moris V.C."/>
            <person name="Podsiadlowski L."/>
            <person name="Martin S."/>
            <person name="Oeyen J.P."/>
            <person name="Donath A."/>
            <person name="Petersen M."/>
            <person name="Wilbrandt J."/>
            <person name="Misof B."/>
            <person name="Liedtke D."/>
            <person name="Thamm M."/>
            <person name="Scheiner R."/>
            <person name="Schmitt T."/>
            <person name="Niehuis O."/>
        </authorList>
    </citation>
    <scope>NUCLEOTIDE SEQUENCE</scope>
    <source>
        <strain evidence="1">GBR_01_08_01A</strain>
    </source>
</reference>
<proteinExistence type="predicted"/>
<reference evidence="1" key="1">
    <citation type="submission" date="2021-08" db="EMBL/GenBank/DDBJ databases">
        <authorList>
            <person name="Misof B."/>
            <person name="Oliver O."/>
            <person name="Podsiadlowski L."/>
            <person name="Donath A."/>
            <person name="Peters R."/>
            <person name="Mayer C."/>
            <person name="Rust J."/>
            <person name="Gunkel S."/>
            <person name="Lesny P."/>
            <person name="Martin S."/>
            <person name="Oeyen J.P."/>
            <person name="Petersen M."/>
            <person name="Panagiotis P."/>
            <person name="Wilbrandt J."/>
            <person name="Tanja T."/>
        </authorList>
    </citation>
    <scope>NUCLEOTIDE SEQUENCE</scope>
    <source>
        <strain evidence="1">GBR_01_08_01A</strain>
        <tissue evidence="1">Thorax + abdomen</tissue>
    </source>
</reference>
<gene>
    <name evidence="1" type="ORF">KPH14_009230</name>
</gene>
<accession>A0AAD9RP37</accession>
<dbReference type="AlphaFoldDB" id="A0AAD9RP37"/>
<keyword evidence="2" id="KW-1185">Reference proteome</keyword>
<protein>
    <submittedName>
        <fullName evidence="1">Uncharacterized protein</fullName>
    </submittedName>
</protein>
<name>A0AAD9RP37_9HYME</name>
<dbReference type="EMBL" id="JAIFRP010000030">
    <property type="protein sequence ID" value="KAK2583211.1"/>
    <property type="molecule type" value="Genomic_DNA"/>
</dbReference>
<dbReference type="Proteomes" id="UP001258017">
    <property type="component" value="Unassembled WGS sequence"/>
</dbReference>
<sequence>MKLRLAVTSHWVNYVTPHSGQVSTRCHLDPTSRTINHSNFSAPPDFFLDKKTPHPSNLPGGPCRCDRVFPTTDKLLEMRAFLNATQTNCRRASI</sequence>
<organism evidence="1 2">
    <name type="scientific">Odynerus spinipes</name>
    <dbReference type="NCBI Taxonomy" id="1348599"/>
    <lineage>
        <taxon>Eukaryota</taxon>
        <taxon>Metazoa</taxon>
        <taxon>Ecdysozoa</taxon>
        <taxon>Arthropoda</taxon>
        <taxon>Hexapoda</taxon>
        <taxon>Insecta</taxon>
        <taxon>Pterygota</taxon>
        <taxon>Neoptera</taxon>
        <taxon>Endopterygota</taxon>
        <taxon>Hymenoptera</taxon>
        <taxon>Apocrita</taxon>
        <taxon>Aculeata</taxon>
        <taxon>Vespoidea</taxon>
        <taxon>Vespidae</taxon>
        <taxon>Eumeninae</taxon>
        <taxon>Odynerus</taxon>
    </lineage>
</organism>